<gene>
    <name evidence="2" type="ORF">DCF17_15080</name>
</gene>
<reference evidence="3" key="1">
    <citation type="submission" date="2018-04" db="EMBL/GenBank/DDBJ databases">
        <authorList>
            <person name="Cornet L."/>
        </authorList>
    </citation>
    <scope>NUCLEOTIDE SEQUENCE [LARGE SCALE GENOMIC DNA]</scope>
</reference>
<name>A0A2W4VYU6_9CYAN</name>
<dbReference type="AlphaFoldDB" id="A0A2W4VYU6"/>
<evidence type="ECO:0000256" key="1">
    <source>
        <dbReference type="SAM" id="Coils"/>
    </source>
</evidence>
<dbReference type="Pfam" id="PF11068">
    <property type="entry name" value="YlqD"/>
    <property type="match status" value="1"/>
</dbReference>
<sequence>MDENQTLLLKRVVNIKAIVTPLWKEEAQKQLQAQINQVDGRLQQLEMQGQRMVSELQKQTETQPGGAAAIQQQMGNIQSQLNQDKSKLLQQKNQSLQQLQEVQTIAVEAEVDQGKVESFFNVSVGDNLVKKLQVEILIKDGVIQEIRGEL</sequence>
<proteinExistence type="predicted"/>
<comment type="caution">
    <text evidence="2">The sequence shown here is derived from an EMBL/GenBank/DDBJ whole genome shotgun (WGS) entry which is preliminary data.</text>
</comment>
<evidence type="ECO:0000313" key="3">
    <source>
        <dbReference type="Proteomes" id="UP000249081"/>
    </source>
</evidence>
<keyword evidence="1" id="KW-0175">Coiled coil</keyword>
<dbReference type="Proteomes" id="UP000249081">
    <property type="component" value="Unassembled WGS sequence"/>
</dbReference>
<evidence type="ECO:0000313" key="2">
    <source>
        <dbReference type="EMBL" id="PZO38094.1"/>
    </source>
</evidence>
<accession>A0A2W4VYU6</accession>
<organism evidence="2 3">
    <name type="scientific">Shackletoniella antarctica</name>
    <dbReference type="NCBI Taxonomy" id="268115"/>
    <lineage>
        <taxon>Bacteria</taxon>
        <taxon>Bacillati</taxon>
        <taxon>Cyanobacteriota</taxon>
        <taxon>Cyanophyceae</taxon>
        <taxon>Oculatellales</taxon>
        <taxon>Oculatellaceae</taxon>
        <taxon>Shackletoniella</taxon>
    </lineage>
</organism>
<dbReference type="Gene3D" id="6.10.140.1110">
    <property type="match status" value="1"/>
</dbReference>
<dbReference type="InterPro" id="IPR021297">
    <property type="entry name" value="YlqD"/>
</dbReference>
<feature type="coiled-coil region" evidence="1">
    <location>
        <begin position="28"/>
        <end position="102"/>
    </location>
</feature>
<protein>
    <recommendedName>
        <fullName evidence="4">YlqD protein</fullName>
    </recommendedName>
</protein>
<evidence type="ECO:0008006" key="4">
    <source>
        <dbReference type="Google" id="ProtNLM"/>
    </source>
</evidence>
<dbReference type="EMBL" id="QBMN01000109">
    <property type="protein sequence ID" value="PZO38094.1"/>
    <property type="molecule type" value="Genomic_DNA"/>
</dbReference>
<reference evidence="2 3" key="2">
    <citation type="submission" date="2018-06" db="EMBL/GenBank/DDBJ databases">
        <title>Metagenomic assembly of (sub)arctic Cyanobacteria and their associated microbiome from non-axenic cultures.</title>
        <authorList>
            <person name="Baurain D."/>
        </authorList>
    </citation>
    <scope>NUCLEOTIDE SEQUENCE [LARGE SCALE GENOMIC DNA]</scope>
    <source>
        <strain evidence="2">ULC041bin1</strain>
    </source>
</reference>